<dbReference type="AlphaFoldDB" id="A0AAC8VP23"/>
<dbReference type="EMBL" id="UFYH01000001">
    <property type="protein sequence ID" value="STD03722.1"/>
    <property type="molecule type" value="Genomic_DNA"/>
</dbReference>
<accession>A0AAC8VP23</accession>
<keyword evidence="4" id="KW-1185">Reference proteome</keyword>
<reference evidence="3" key="2">
    <citation type="submission" date="2015-09" db="EMBL/GenBank/DDBJ databases">
        <title>Cronobacter genome sequencing and assembly.</title>
        <authorList>
            <person name="Descombes P."/>
            <person name="Baert L."/>
            <person name="Ngom-Bru C."/>
            <person name="Barretto C."/>
        </authorList>
    </citation>
    <scope>NUCLEOTIDE SEQUENCE [LARGE SCALE GENOMIC DNA]</scope>
    <source>
        <strain evidence="3">NCTC 9529</strain>
    </source>
</reference>
<name>A0AAC8VP23_9ENTR</name>
<dbReference type="KEGG" id="cui:AFK65_06550"/>
<dbReference type="Proteomes" id="UP000254849">
    <property type="component" value="Unassembled WGS sequence"/>
</dbReference>
<evidence type="ECO:0000313" key="3">
    <source>
        <dbReference type="Proteomes" id="UP000061974"/>
    </source>
</evidence>
<evidence type="ECO:0000313" key="2">
    <source>
        <dbReference type="EMBL" id="STD03722.1"/>
    </source>
</evidence>
<proteinExistence type="predicted"/>
<organism evidence="1 3">
    <name type="scientific">Cronobacter universalis NCTC 9529</name>
    <dbReference type="NCBI Taxonomy" id="1074000"/>
    <lineage>
        <taxon>Bacteria</taxon>
        <taxon>Pseudomonadati</taxon>
        <taxon>Pseudomonadota</taxon>
        <taxon>Gammaproteobacteria</taxon>
        <taxon>Enterobacterales</taxon>
        <taxon>Enterobacteriaceae</taxon>
        <taxon>Cronobacter</taxon>
    </lineage>
</organism>
<gene>
    <name evidence="1" type="ORF">AFK65_06550</name>
    <name evidence="2" type="ORF">NCTC9529_01347</name>
</gene>
<dbReference type="EMBL" id="CP012257">
    <property type="protein sequence ID" value="ALB54333.1"/>
    <property type="molecule type" value="Genomic_DNA"/>
</dbReference>
<reference evidence="3" key="1">
    <citation type="submission" date="2015-07" db="EMBL/GenBank/DDBJ databases">
        <authorList>
            <person name="Moine D."/>
            <person name="Kassam M."/>
        </authorList>
    </citation>
    <scope>NUCLEOTIDE SEQUENCE [LARGE SCALE GENOMIC DNA]</scope>
    <source>
        <strain evidence="3">NCTC 9529</strain>
    </source>
</reference>
<reference evidence="2 4" key="4">
    <citation type="submission" date="2018-06" db="EMBL/GenBank/DDBJ databases">
        <authorList>
            <consortium name="Pathogen Informatics"/>
            <person name="Doyle S."/>
        </authorList>
    </citation>
    <scope>NUCLEOTIDE SEQUENCE [LARGE SCALE GENOMIC DNA]</scope>
    <source>
        <strain evidence="4">NCTC 9529</strain>
        <strain evidence="2">NCTC9529</strain>
    </source>
</reference>
<evidence type="ECO:0000313" key="1">
    <source>
        <dbReference type="EMBL" id="ALB54333.1"/>
    </source>
</evidence>
<evidence type="ECO:0000313" key="4">
    <source>
        <dbReference type="Proteomes" id="UP000254849"/>
    </source>
</evidence>
<reference evidence="1 3" key="3">
    <citation type="journal article" date="2016" name="Genome Announc.">
        <title>Fully Closed Genome Sequences of Five Type Strains of the Genus Cronobacter and One Cronobacter sakazakii Strain.</title>
        <authorList>
            <person name="Moine D."/>
            <person name="Kassam M."/>
            <person name="Baert L."/>
            <person name="Tang Y."/>
            <person name="Barretto C."/>
            <person name="Ngom Bru C."/>
            <person name="Klijn A."/>
            <person name="Descombes P."/>
        </authorList>
    </citation>
    <scope>NUCLEOTIDE SEQUENCE [LARGE SCALE GENOMIC DNA]</scope>
    <source>
        <strain evidence="1 3">NCTC 9529</strain>
    </source>
</reference>
<dbReference type="Proteomes" id="UP000061974">
    <property type="component" value="Chromosome"/>
</dbReference>
<sequence length="166" mass="18972">MFELLLEPAKLFINAGMDSFKKSKELANLKIAVRQRIIREIKLNAAVLDEIIKNYYEKEGSVAEKNALIMALRTRAFDELNDGAIPVSLLISGNADHWPSATTKDEKERYLKYLSSIKTTIDLLDRAYYRIHIARILASSGKCDSDLKYIRYMLTALIVNLRDEES</sequence>
<protein>
    <submittedName>
        <fullName evidence="1">Uncharacterized protein</fullName>
    </submittedName>
</protein>
<dbReference type="RefSeq" id="WP_007707117.1">
    <property type="nucleotide sequence ID" value="NZ_AJKW01000010.1"/>
</dbReference>